<accession>A0AAD7MUY1</accession>
<keyword evidence="3" id="KW-0719">Serine esterase</keyword>
<evidence type="ECO:0000313" key="13">
    <source>
        <dbReference type="Proteomes" id="UP001215280"/>
    </source>
</evidence>
<keyword evidence="7" id="KW-0439">Lignin degradation</keyword>
<dbReference type="GO" id="GO:0052689">
    <property type="term" value="F:carboxylic ester hydrolase activity"/>
    <property type="evidence" value="ECO:0007669"/>
    <property type="project" value="UniProtKB-KW"/>
</dbReference>
<keyword evidence="6" id="KW-0378">Hydrolase</keyword>
<dbReference type="InterPro" id="IPR029058">
    <property type="entry name" value="AB_hydrolase_fold"/>
</dbReference>
<evidence type="ECO:0000259" key="11">
    <source>
        <dbReference type="Pfam" id="PF22244"/>
    </source>
</evidence>
<dbReference type="EMBL" id="JARJLG010000169">
    <property type="protein sequence ID" value="KAJ7733244.1"/>
    <property type="molecule type" value="Genomic_DNA"/>
</dbReference>
<evidence type="ECO:0000256" key="6">
    <source>
        <dbReference type="ARBA" id="ARBA00022801"/>
    </source>
</evidence>
<keyword evidence="4" id="KW-0964">Secreted</keyword>
<organism evidence="12 13">
    <name type="scientific">Mycena maculata</name>
    <dbReference type="NCBI Taxonomy" id="230809"/>
    <lineage>
        <taxon>Eukaryota</taxon>
        <taxon>Fungi</taxon>
        <taxon>Dikarya</taxon>
        <taxon>Basidiomycota</taxon>
        <taxon>Agaricomycotina</taxon>
        <taxon>Agaricomycetes</taxon>
        <taxon>Agaricomycetidae</taxon>
        <taxon>Agaricales</taxon>
        <taxon>Marasmiineae</taxon>
        <taxon>Mycenaceae</taxon>
        <taxon>Mycena</taxon>
    </lineage>
</organism>
<dbReference type="GO" id="GO:0005576">
    <property type="term" value="C:extracellular region"/>
    <property type="evidence" value="ECO:0007669"/>
    <property type="project" value="UniProtKB-SubCell"/>
</dbReference>
<comment type="subcellular location">
    <subcellularLocation>
        <location evidence="1">Secreted</location>
    </subcellularLocation>
</comment>
<feature type="chain" id="PRO_5042077030" description="(4-O-methyl)-D-glucuronate--lignin esterase" evidence="10">
    <location>
        <begin position="22"/>
        <end position="396"/>
    </location>
</feature>
<evidence type="ECO:0000256" key="2">
    <source>
        <dbReference type="ARBA" id="ARBA00010092"/>
    </source>
</evidence>
<evidence type="ECO:0000256" key="8">
    <source>
        <dbReference type="ARBA" id="ARBA00024511"/>
    </source>
</evidence>
<comment type="similarity">
    <text evidence="2">Belongs to the carbohydrate esterase 15 (CE15) family.</text>
</comment>
<evidence type="ECO:0000256" key="4">
    <source>
        <dbReference type="ARBA" id="ARBA00022525"/>
    </source>
</evidence>
<evidence type="ECO:0000313" key="12">
    <source>
        <dbReference type="EMBL" id="KAJ7733244.1"/>
    </source>
</evidence>
<evidence type="ECO:0000256" key="1">
    <source>
        <dbReference type="ARBA" id="ARBA00004613"/>
    </source>
</evidence>
<feature type="domain" description="4-O-methyl-glucuronoyl methylesterase-like" evidence="11">
    <location>
        <begin position="95"/>
        <end position="328"/>
    </location>
</feature>
<reference evidence="12" key="1">
    <citation type="submission" date="2023-03" db="EMBL/GenBank/DDBJ databases">
        <title>Massive genome expansion in bonnet fungi (Mycena s.s.) driven by repeated elements and novel gene families across ecological guilds.</title>
        <authorList>
            <consortium name="Lawrence Berkeley National Laboratory"/>
            <person name="Harder C.B."/>
            <person name="Miyauchi S."/>
            <person name="Viragh M."/>
            <person name="Kuo A."/>
            <person name="Thoen E."/>
            <person name="Andreopoulos B."/>
            <person name="Lu D."/>
            <person name="Skrede I."/>
            <person name="Drula E."/>
            <person name="Henrissat B."/>
            <person name="Morin E."/>
            <person name="Kohler A."/>
            <person name="Barry K."/>
            <person name="LaButti K."/>
            <person name="Morin E."/>
            <person name="Salamov A."/>
            <person name="Lipzen A."/>
            <person name="Mereny Z."/>
            <person name="Hegedus B."/>
            <person name="Baldrian P."/>
            <person name="Stursova M."/>
            <person name="Weitz H."/>
            <person name="Taylor A."/>
            <person name="Grigoriev I.V."/>
            <person name="Nagy L.G."/>
            <person name="Martin F."/>
            <person name="Kauserud H."/>
        </authorList>
    </citation>
    <scope>NUCLEOTIDE SEQUENCE</scope>
    <source>
        <strain evidence="12">CBHHK188m</strain>
    </source>
</reference>
<dbReference type="Proteomes" id="UP001215280">
    <property type="component" value="Unassembled WGS sequence"/>
</dbReference>
<dbReference type="EC" id="3.1.1.117" evidence="9"/>
<gene>
    <name evidence="12" type="ORF">DFH07DRAFT_136999</name>
</gene>
<evidence type="ECO:0000256" key="7">
    <source>
        <dbReference type="ARBA" id="ARBA00023185"/>
    </source>
</evidence>
<comment type="catalytic activity">
    <reaction evidence="8">
        <text>a 4-O-methyl-alpha-D-glucuronosyl ester derivative + H2O = 4-O-methyl-alpha-D-glucuronate derivative + an alcohol + H(+)</text>
        <dbReference type="Rhea" id="RHEA:67452"/>
        <dbReference type="ChEBI" id="CHEBI:15377"/>
        <dbReference type="ChEBI" id="CHEBI:15378"/>
        <dbReference type="ChEBI" id="CHEBI:30879"/>
        <dbReference type="ChEBI" id="CHEBI:171667"/>
        <dbReference type="ChEBI" id="CHEBI:171668"/>
        <dbReference type="EC" id="3.1.1.117"/>
    </reaction>
    <physiologicalReaction direction="left-to-right" evidence="8">
        <dbReference type="Rhea" id="RHEA:67453"/>
    </physiologicalReaction>
</comment>
<proteinExistence type="inferred from homology"/>
<evidence type="ECO:0000256" key="3">
    <source>
        <dbReference type="ARBA" id="ARBA00022487"/>
    </source>
</evidence>
<keyword evidence="5 10" id="KW-0732">Signal</keyword>
<feature type="signal peptide" evidence="10">
    <location>
        <begin position="1"/>
        <end position="21"/>
    </location>
</feature>
<dbReference type="AlphaFoldDB" id="A0AAD7MUY1"/>
<dbReference type="Pfam" id="PF22244">
    <property type="entry name" value="GCE_fung"/>
    <property type="match status" value="1"/>
</dbReference>
<dbReference type="InterPro" id="IPR054579">
    <property type="entry name" value="GCE-like_dom"/>
</dbReference>
<comment type="caution">
    <text evidence="12">The sequence shown here is derived from an EMBL/GenBank/DDBJ whole genome shotgun (WGS) entry which is preliminary data.</text>
</comment>
<name>A0AAD7MUY1_9AGAR</name>
<dbReference type="SUPFAM" id="SSF53474">
    <property type="entry name" value="alpha/beta-Hydrolases"/>
    <property type="match status" value="1"/>
</dbReference>
<evidence type="ECO:0000256" key="5">
    <source>
        <dbReference type="ARBA" id="ARBA00022729"/>
    </source>
</evidence>
<evidence type="ECO:0000256" key="10">
    <source>
        <dbReference type="SAM" id="SignalP"/>
    </source>
</evidence>
<dbReference type="Gene3D" id="3.40.50.1820">
    <property type="entry name" value="alpha/beta hydrolase"/>
    <property type="match status" value="1"/>
</dbReference>
<sequence>MFYPTLQAVLALCLLLPAVRAQCPAIPDLASYNNTALPDLFTFVDGHTKVLTLDDWACRRAEISTLMQINELGTLPDDPPPEALDVSFSEDTLTITVTEGGKSITFAPTITYPTTGTGPFPAIIGMGGVSIPIPSGIAIINFDNEAMANQDSSPASRGVGLFFDLFGSDASAGAMMAWAWAVRRIMDALERTPAAKINLAKVGVSGCSRDGKGALVAGAFEPRLVLTIPQESGSGGTDSWRISDYVLSTGILTQTASEIVQENVWLSTNFDQFANTSTDRLPFDHHSLGAMVAPRGLFVIDNLGYDWLGPFSSYGAMVAARAAYQALGATDSLGISQSPNHTHCEFPDYQQDQLSAFIDKFLFDQPTDTNIDQTAGNYTFVVPNARWAPWRVPKLI</sequence>
<protein>
    <recommendedName>
        <fullName evidence="9">(4-O-methyl)-D-glucuronate--lignin esterase</fullName>
        <ecNumber evidence="9">3.1.1.117</ecNumber>
    </recommendedName>
</protein>
<evidence type="ECO:0000256" key="9">
    <source>
        <dbReference type="ARBA" id="ARBA00026105"/>
    </source>
</evidence>
<keyword evidence="13" id="KW-1185">Reference proteome</keyword>
<dbReference type="GO" id="GO:0046274">
    <property type="term" value="P:lignin catabolic process"/>
    <property type="evidence" value="ECO:0007669"/>
    <property type="project" value="UniProtKB-KW"/>
</dbReference>